<dbReference type="EMBL" id="CP070969">
    <property type="protein sequence ID" value="QSF44163.1"/>
    <property type="molecule type" value="Genomic_DNA"/>
</dbReference>
<protein>
    <submittedName>
        <fullName evidence="1">Uncharacterized protein</fullName>
    </submittedName>
</protein>
<evidence type="ECO:0000313" key="1">
    <source>
        <dbReference type="EMBL" id="QSF44163.1"/>
    </source>
</evidence>
<dbReference type="Proteomes" id="UP000663452">
    <property type="component" value="Chromosome"/>
</dbReference>
<proteinExistence type="predicted"/>
<reference evidence="1 2" key="1">
    <citation type="submission" date="2021-02" db="EMBL/GenBank/DDBJ databases">
        <title>Paenibacillus tianjinensis sp. nov.</title>
        <authorList>
            <person name="Liu H."/>
        </authorList>
    </citation>
    <scope>NUCLEOTIDE SEQUENCE [LARGE SCALE GENOMIC DNA]</scope>
    <source>
        <strain evidence="1 2">TB2019</strain>
    </source>
</reference>
<evidence type="ECO:0000313" key="2">
    <source>
        <dbReference type="Proteomes" id="UP000663452"/>
    </source>
</evidence>
<keyword evidence="2" id="KW-1185">Reference proteome</keyword>
<gene>
    <name evidence="1" type="ORF">JRJ22_23545</name>
</gene>
<sequence>MSMSMKLRMSGILILLLLGFGMLLTGCGRGTDPVKVEARELSADEISAYFARQGLELHSVVVHPENIFQGELNGRKPLVFLLDEKELVIYQFATAGEREAGWADFEQHTATADLVPYKAYQEQSLLVFYIHDEGMIGQELYRQVEKTIPGLLELKADGA</sequence>
<name>A0ABX7L9W1_9BACL</name>
<accession>A0ABX7L9W1</accession>
<organism evidence="1 2">
    <name type="scientific">Paenibacillus tianjinensis</name>
    <dbReference type="NCBI Taxonomy" id="2810347"/>
    <lineage>
        <taxon>Bacteria</taxon>
        <taxon>Bacillati</taxon>
        <taxon>Bacillota</taxon>
        <taxon>Bacilli</taxon>
        <taxon>Bacillales</taxon>
        <taxon>Paenibacillaceae</taxon>
        <taxon>Paenibacillus</taxon>
    </lineage>
</organism>
<dbReference type="PROSITE" id="PS51257">
    <property type="entry name" value="PROKAR_LIPOPROTEIN"/>
    <property type="match status" value="1"/>
</dbReference>
<dbReference type="RefSeq" id="WP_206101758.1">
    <property type="nucleotide sequence ID" value="NZ_CP070969.1"/>
</dbReference>